<keyword evidence="4" id="KW-0378">Hydrolase</keyword>
<dbReference type="InterPro" id="IPR002125">
    <property type="entry name" value="CMP_dCMP_dom"/>
</dbReference>
<evidence type="ECO:0000256" key="5">
    <source>
        <dbReference type="ARBA" id="ARBA00022833"/>
    </source>
</evidence>
<evidence type="ECO:0000256" key="6">
    <source>
        <dbReference type="NCBIfam" id="TIGR02571"/>
    </source>
</evidence>
<dbReference type="Proteomes" id="UP001208017">
    <property type="component" value="Unassembled WGS sequence"/>
</dbReference>
<dbReference type="InterPro" id="IPR016192">
    <property type="entry name" value="APOBEC/CMP_deaminase_Zn-bd"/>
</dbReference>
<dbReference type="EMBL" id="JAPMLT010000002">
    <property type="protein sequence ID" value="MCX7569608.1"/>
    <property type="molecule type" value="Genomic_DNA"/>
</dbReference>
<dbReference type="PANTHER" id="PTHR11086">
    <property type="entry name" value="DEOXYCYTIDYLATE DEAMINASE-RELATED"/>
    <property type="match status" value="1"/>
</dbReference>
<dbReference type="NCBIfam" id="TIGR02571">
    <property type="entry name" value="ComEB"/>
    <property type="match status" value="1"/>
</dbReference>
<dbReference type="PANTHER" id="PTHR11086:SF18">
    <property type="entry name" value="DEOXYCYTIDYLATE DEAMINASE"/>
    <property type="match status" value="1"/>
</dbReference>
<name>A0ABT3WY61_9BACL</name>
<feature type="domain" description="CMP/dCMP-type deaminase" evidence="7">
    <location>
        <begin position="4"/>
        <end position="135"/>
    </location>
</feature>
<keyword evidence="3" id="KW-0479">Metal-binding</keyword>
<dbReference type="InterPro" id="IPR016473">
    <property type="entry name" value="dCMP_deaminase"/>
</dbReference>
<dbReference type="PROSITE" id="PS51747">
    <property type="entry name" value="CYT_DCMP_DEAMINASES_2"/>
    <property type="match status" value="1"/>
</dbReference>
<dbReference type="PIRSF" id="PIRSF006019">
    <property type="entry name" value="dCMP_deaminase"/>
    <property type="match status" value="1"/>
</dbReference>
<comment type="caution">
    <text evidence="8">The sequence shown here is derived from an EMBL/GenBank/DDBJ whole genome shotgun (WGS) entry which is preliminary data.</text>
</comment>
<comment type="cofactor">
    <cofactor evidence="1">
        <name>Zn(2+)</name>
        <dbReference type="ChEBI" id="CHEBI:29105"/>
    </cofactor>
</comment>
<evidence type="ECO:0000256" key="4">
    <source>
        <dbReference type="ARBA" id="ARBA00022801"/>
    </source>
</evidence>
<dbReference type="InterPro" id="IPR013404">
    <property type="entry name" value="Competence_ComEB"/>
</dbReference>
<evidence type="ECO:0000256" key="3">
    <source>
        <dbReference type="ARBA" id="ARBA00022723"/>
    </source>
</evidence>
<protein>
    <recommendedName>
        <fullName evidence="6">ComE operon protein 2</fullName>
    </recommendedName>
</protein>
<dbReference type="CDD" id="cd01286">
    <property type="entry name" value="deoxycytidylate_deaminase"/>
    <property type="match status" value="1"/>
</dbReference>
<evidence type="ECO:0000256" key="2">
    <source>
        <dbReference type="ARBA" id="ARBA00006576"/>
    </source>
</evidence>
<keyword evidence="5" id="KW-0862">Zinc</keyword>
<dbReference type="InterPro" id="IPR016193">
    <property type="entry name" value="Cytidine_deaminase-like"/>
</dbReference>
<dbReference type="SUPFAM" id="SSF53927">
    <property type="entry name" value="Cytidine deaminase-like"/>
    <property type="match status" value="1"/>
</dbReference>
<gene>
    <name evidence="8" type="ORF">OS242_06500</name>
</gene>
<dbReference type="Gene3D" id="3.40.140.10">
    <property type="entry name" value="Cytidine Deaminase, domain 2"/>
    <property type="match status" value="1"/>
</dbReference>
<evidence type="ECO:0000313" key="8">
    <source>
        <dbReference type="EMBL" id="MCX7569608.1"/>
    </source>
</evidence>
<proteinExistence type="inferred from homology"/>
<dbReference type="InterPro" id="IPR035105">
    <property type="entry name" value="Deoxycytidylate_deaminase_dom"/>
</dbReference>
<evidence type="ECO:0000259" key="7">
    <source>
        <dbReference type="PROSITE" id="PS51747"/>
    </source>
</evidence>
<reference evidence="8 9" key="1">
    <citation type="submission" date="2022-11" db="EMBL/GenBank/DDBJ databases">
        <title>Study of microbial diversity in lake waters.</title>
        <authorList>
            <person name="Zhang J."/>
        </authorList>
    </citation>
    <scope>NUCLEOTIDE SEQUENCE [LARGE SCALE GENOMIC DNA]</scope>
    <source>
        <strain evidence="8 9">DT12</strain>
    </source>
</reference>
<evidence type="ECO:0000256" key="1">
    <source>
        <dbReference type="ARBA" id="ARBA00001947"/>
    </source>
</evidence>
<dbReference type="InterPro" id="IPR015517">
    <property type="entry name" value="dCMP_deaminase-rel"/>
</dbReference>
<accession>A0ABT3WY61</accession>
<dbReference type="Pfam" id="PF00383">
    <property type="entry name" value="dCMP_cyt_deam_1"/>
    <property type="match status" value="1"/>
</dbReference>
<sequence length="148" mass="16714">MRKPWNEYFMDQAEMVATRSTCDRLHVGAVIVRDKRIISTGYNGSVSGDVHCQDVGCHVVNGHCIRTIHAESNAILQCAKFGVSTEDAAIYVTHFPCLLCSKQIIQAGIRTIHYKHEYRADPYAIELLKQAQIELVRIESPEELIELD</sequence>
<organism evidence="8 9">
    <name type="scientific">Tumebacillus lacus</name>
    <dbReference type="NCBI Taxonomy" id="2995335"/>
    <lineage>
        <taxon>Bacteria</taxon>
        <taxon>Bacillati</taxon>
        <taxon>Bacillota</taxon>
        <taxon>Bacilli</taxon>
        <taxon>Bacillales</taxon>
        <taxon>Alicyclobacillaceae</taxon>
        <taxon>Tumebacillus</taxon>
    </lineage>
</organism>
<comment type="similarity">
    <text evidence="2">Belongs to the cytidine and deoxycytidylate deaminase family.</text>
</comment>
<dbReference type="PROSITE" id="PS00903">
    <property type="entry name" value="CYT_DCMP_DEAMINASES_1"/>
    <property type="match status" value="1"/>
</dbReference>
<keyword evidence="9" id="KW-1185">Reference proteome</keyword>
<evidence type="ECO:0000313" key="9">
    <source>
        <dbReference type="Proteomes" id="UP001208017"/>
    </source>
</evidence>